<sequence>MTKIASAFNYKIYRLSDQKIIDVDYTRLLPEKILTKMSKIEFRCYLKEVKKREMPLSQQEILLIKKIDKRIRNKETVRKSKKRFKEDFVFEKEQYEILYHKYQEVKQKNLEIIKLLEQCGHSNDTVCQLKDQMNNLNHNFVQFEI</sequence>
<dbReference type="Proteomes" id="UP000078387">
    <property type="component" value="Unassembled WGS sequence"/>
</dbReference>
<evidence type="ECO:0000313" key="1">
    <source>
        <dbReference type="EMBL" id="GAT92336.1"/>
    </source>
</evidence>
<dbReference type="VEuPathDB" id="AmoebaDB:KM1_004750"/>
<proteinExistence type="predicted"/>
<dbReference type="EMBL" id="BDEQ01000001">
    <property type="protein sequence ID" value="GAT92336.1"/>
    <property type="molecule type" value="Genomic_DNA"/>
</dbReference>
<dbReference type="VEuPathDB" id="AmoebaDB:EHI_023250"/>
<evidence type="ECO:0008006" key="3">
    <source>
        <dbReference type="Google" id="ProtNLM"/>
    </source>
</evidence>
<comment type="caution">
    <text evidence="1">The sequence shown here is derived from an EMBL/GenBank/DDBJ whole genome shotgun (WGS) entry which is preliminary data.</text>
</comment>
<gene>
    <name evidence="1" type="ORF">CL6EHI_023250</name>
</gene>
<reference evidence="1 2" key="1">
    <citation type="submission" date="2016-05" db="EMBL/GenBank/DDBJ databases">
        <title>First whole genome sequencing of Entamoeba histolytica HM1:IMSS-clone-6.</title>
        <authorList>
            <person name="Mukherjee Avik.K."/>
            <person name="Izumyama S."/>
            <person name="Nakada-Tsukui K."/>
            <person name="Nozaki T."/>
        </authorList>
    </citation>
    <scope>NUCLEOTIDE SEQUENCE [LARGE SCALE GENOMIC DNA]</scope>
    <source>
        <strain evidence="1 2">HM1:IMSS clone 6</strain>
    </source>
</reference>
<dbReference type="AlphaFoldDB" id="A0A175JFQ7"/>
<organism evidence="1 2">
    <name type="scientific">Entamoeba histolytica</name>
    <dbReference type="NCBI Taxonomy" id="5759"/>
    <lineage>
        <taxon>Eukaryota</taxon>
        <taxon>Amoebozoa</taxon>
        <taxon>Evosea</taxon>
        <taxon>Archamoebae</taxon>
        <taxon>Mastigamoebida</taxon>
        <taxon>Entamoebidae</taxon>
        <taxon>Entamoeba</taxon>
    </lineage>
</organism>
<dbReference type="VEuPathDB" id="AmoebaDB:EHI5A_006270"/>
<protein>
    <recommendedName>
        <fullName evidence="3">BZIP domain-containing protein</fullName>
    </recommendedName>
</protein>
<accession>A0A175JFQ7</accession>
<dbReference type="VEuPathDB" id="AmoebaDB:EHI7A_024350"/>
<evidence type="ECO:0000313" key="2">
    <source>
        <dbReference type="Proteomes" id="UP000078387"/>
    </source>
</evidence>
<name>A0A175JFQ7_ENTHI</name>
<dbReference type="eggNOG" id="ENOG502RHID">
    <property type="taxonomic scope" value="Eukaryota"/>
</dbReference>